<organism evidence="1 2">
    <name type="scientific">Boeremia exigua</name>
    <dbReference type="NCBI Taxonomy" id="749465"/>
    <lineage>
        <taxon>Eukaryota</taxon>
        <taxon>Fungi</taxon>
        <taxon>Dikarya</taxon>
        <taxon>Ascomycota</taxon>
        <taxon>Pezizomycotina</taxon>
        <taxon>Dothideomycetes</taxon>
        <taxon>Pleosporomycetidae</taxon>
        <taxon>Pleosporales</taxon>
        <taxon>Pleosporineae</taxon>
        <taxon>Didymellaceae</taxon>
        <taxon>Boeremia</taxon>
    </lineage>
</organism>
<dbReference type="EMBL" id="JAPHNI010000094">
    <property type="protein sequence ID" value="KAJ8116438.1"/>
    <property type="molecule type" value="Genomic_DNA"/>
</dbReference>
<protein>
    <submittedName>
        <fullName evidence="1">Uncharacterized protein</fullName>
    </submittedName>
</protein>
<gene>
    <name evidence="1" type="ORF">OPT61_g2130</name>
</gene>
<sequence>MGFGFAVRSALSAACNGRVRDDSTWTLCSLELSLARGAPTCSYNDTQHAASCSTYSEERVECITSDEHDGGVAPTISQSRTTLSTMTSRGPQSAYSSRDASPNMRAEPYDPFHDQVELSHLSRPSLDARNSHSSREQSLEDERRGRSHGRSHSGAYLLPTLGSTQYVPRSGRQESPQPSVRSERESMMSMTSLYQTKTMDADTQALVDKRVGELAQWHVHWTTPAIMATLFVAGVMGAVGHHFFYAHLSGEPATQQLMMVRYGTALAFFTKSMLVSCVIVCYRQRIWHTLRSKAMTINGIDGLFSATEDPTMFFLNWEMVRNGKLATLMAICSWLIPIASVLSPASLTSQPRPMNMTTICPAVATLNLTREAVYNFRQEQRSTSRGNSLVFYNSTDPSGLQDGYFDYYDQSSKMARRLAFSSAYLMKAQPREKAAAEFCGTGWNCTYSINFLAPGYKCDDVSDVVPADAPFGIDQIAPQGDFIYHAEVDQGEYKRPQAPTTRGVPDPGYPASLGVFEDEPVLWIGYAENTSTKYPEDSPYSKKWMWVHEPKIFKCEMYHTNYTFEMRYRPTQNATLKERNFLYPVINTTVRARAGNDSGFIASPSSAFISPRDDPTAYKLAAAYHSMGAMLRSFLRGDIEKTSDTFIITRSDISETRLVSGRTSYPQTDLMNAVQSLFEDMLLTLLSEPTLVAAETQAVECVKSRMMIVYVYLPRSLCFGYAIAVAITLASIFIGSWAIYQNGVASDTLFSRILVTTRNPTLDHLSVGACLGGDPFPKELRETKLRFGVLLEDEPREGPLGRVEHCCFGTRGETSNIVKGNNYAGLRRYRDKIGSQEEKTGLLENDHGLL</sequence>
<comment type="caution">
    <text evidence="1">The sequence shown here is derived from an EMBL/GenBank/DDBJ whole genome shotgun (WGS) entry which is preliminary data.</text>
</comment>
<keyword evidence="2" id="KW-1185">Reference proteome</keyword>
<reference evidence="1" key="1">
    <citation type="submission" date="2022-11" db="EMBL/GenBank/DDBJ databases">
        <title>Genome Sequence of Boeremia exigua.</title>
        <authorList>
            <person name="Buettner E."/>
        </authorList>
    </citation>
    <scope>NUCLEOTIDE SEQUENCE</scope>
    <source>
        <strain evidence="1">CU02</strain>
    </source>
</reference>
<accession>A0ACC2IMR2</accession>
<proteinExistence type="predicted"/>
<dbReference type="Proteomes" id="UP001153331">
    <property type="component" value="Unassembled WGS sequence"/>
</dbReference>
<evidence type="ECO:0000313" key="2">
    <source>
        <dbReference type="Proteomes" id="UP001153331"/>
    </source>
</evidence>
<name>A0ACC2IMR2_9PLEO</name>
<evidence type="ECO:0000313" key="1">
    <source>
        <dbReference type="EMBL" id="KAJ8116438.1"/>
    </source>
</evidence>